<protein>
    <submittedName>
        <fullName evidence="1">Uncharacterized protein</fullName>
    </submittedName>
</protein>
<dbReference type="InParanoid" id="A0A165R607"/>
<dbReference type="EMBL" id="KV425586">
    <property type="protein sequence ID" value="KZT23354.1"/>
    <property type="molecule type" value="Genomic_DNA"/>
</dbReference>
<keyword evidence="2" id="KW-1185">Reference proteome</keyword>
<organism evidence="1 2">
    <name type="scientific">Neolentinus lepideus HHB14362 ss-1</name>
    <dbReference type="NCBI Taxonomy" id="1314782"/>
    <lineage>
        <taxon>Eukaryota</taxon>
        <taxon>Fungi</taxon>
        <taxon>Dikarya</taxon>
        <taxon>Basidiomycota</taxon>
        <taxon>Agaricomycotina</taxon>
        <taxon>Agaricomycetes</taxon>
        <taxon>Gloeophyllales</taxon>
        <taxon>Gloeophyllaceae</taxon>
        <taxon>Neolentinus</taxon>
    </lineage>
</organism>
<name>A0A165R607_9AGAM</name>
<proteinExistence type="predicted"/>
<dbReference type="Proteomes" id="UP000076761">
    <property type="component" value="Unassembled WGS sequence"/>
</dbReference>
<sequence>MSNPCVNILSLSLSFATAVTLCSTVGLTFHTLRIVPRNHSDDNLRNKLMNHQQHPKHPAAPRYVNIRLISTLALSQATSEIYVSRTPKKN</sequence>
<gene>
    <name evidence="1" type="ORF">NEOLEDRAFT_558479</name>
</gene>
<dbReference type="AlphaFoldDB" id="A0A165R607"/>
<accession>A0A165R607</accession>
<evidence type="ECO:0000313" key="2">
    <source>
        <dbReference type="Proteomes" id="UP000076761"/>
    </source>
</evidence>
<evidence type="ECO:0000313" key="1">
    <source>
        <dbReference type="EMBL" id="KZT23354.1"/>
    </source>
</evidence>
<reference evidence="1 2" key="1">
    <citation type="journal article" date="2016" name="Mol. Biol. Evol.">
        <title>Comparative Genomics of Early-Diverging Mushroom-Forming Fungi Provides Insights into the Origins of Lignocellulose Decay Capabilities.</title>
        <authorList>
            <person name="Nagy L.G."/>
            <person name="Riley R."/>
            <person name="Tritt A."/>
            <person name="Adam C."/>
            <person name="Daum C."/>
            <person name="Floudas D."/>
            <person name="Sun H."/>
            <person name="Yadav J.S."/>
            <person name="Pangilinan J."/>
            <person name="Larsson K.H."/>
            <person name="Matsuura K."/>
            <person name="Barry K."/>
            <person name="Labutti K."/>
            <person name="Kuo R."/>
            <person name="Ohm R.A."/>
            <person name="Bhattacharya S.S."/>
            <person name="Shirouzu T."/>
            <person name="Yoshinaga Y."/>
            <person name="Martin F.M."/>
            <person name="Grigoriev I.V."/>
            <person name="Hibbett D.S."/>
        </authorList>
    </citation>
    <scope>NUCLEOTIDE SEQUENCE [LARGE SCALE GENOMIC DNA]</scope>
    <source>
        <strain evidence="1 2">HHB14362 ss-1</strain>
    </source>
</reference>